<dbReference type="Proteomes" id="UP000004374">
    <property type="component" value="Unassembled WGS sequence"/>
</dbReference>
<dbReference type="STRING" id="562729.RNAN_1393"/>
<dbReference type="EMBL" id="BAFK01000006">
    <property type="protein sequence ID" value="GAB58421.1"/>
    <property type="molecule type" value="Genomic_DNA"/>
</dbReference>
<evidence type="ECO:0000256" key="2">
    <source>
        <dbReference type="PIRSR" id="PIRSR620023-2"/>
    </source>
</evidence>
<sequence length="346" mass="38127">MKVLLRADASVSVGSGHIMRCLTLAKALKQQGAVCDFICRPHQGHLIAWLSSQGVNVIVLPAPIDNEVDDARQCLNNLTTSYQLLVLDHYQLGQAYCQRMRERCDNILVIDDLANRQHDCDILLDQNLLPNGNERYQHLVPAHCIQLLGPRYALLRDEFYQRPSNSNGQPKHILVSFGGSDEQNLTTLAVNAIAQLKPEQVTADIVIGANNPWRAMLQQQVARLPNVQLHVQCNYMASLMYQARLMLGAGGATHWERCICGLPGLVVTVAENQQATTAYLDELGACVWLGQAAEMSAEFFAEQLCYYLSQPALLDEIGQLAKNLVPANAGTPLVIEQIMALAEGTC</sequence>
<dbReference type="AlphaFoldDB" id="I1DWJ3"/>
<comment type="caution">
    <text evidence="3">The sequence shown here is derived from an EMBL/GenBank/DDBJ whole genome shotgun (WGS) entry which is preliminary data.</text>
</comment>
<dbReference type="InterPro" id="IPR020023">
    <property type="entry name" value="PseG"/>
</dbReference>
<keyword evidence="4" id="KW-1185">Reference proteome</keyword>
<reference evidence="3 4" key="1">
    <citation type="journal article" date="2012" name="J. Bacteriol.">
        <title>Genome Sequence of the Protease-Producing Bacterium Rheinheimera nanhaiensis E407-8T, Isolated from Deep-Sea Sediment of the South China Sea.</title>
        <authorList>
            <person name="Zhang X.-Y."/>
            <person name="Zhang Y.-J."/>
            <person name="Qin Q.-L."/>
            <person name="Xie B.-B."/>
            <person name="Chen X.-L."/>
            <person name="Zhou B.-C."/>
            <person name="Zhang Y.-Z."/>
        </authorList>
    </citation>
    <scope>NUCLEOTIDE SEQUENCE [LARGE SCALE GENOMIC DNA]</scope>
    <source>
        <strain evidence="3 4">E407-8</strain>
    </source>
</reference>
<evidence type="ECO:0000256" key="1">
    <source>
        <dbReference type="PIRSR" id="PIRSR620023-1"/>
    </source>
</evidence>
<dbReference type="GO" id="GO:0016757">
    <property type="term" value="F:glycosyltransferase activity"/>
    <property type="evidence" value="ECO:0007669"/>
    <property type="project" value="TreeGrafter"/>
</dbReference>
<gene>
    <name evidence="3" type="ORF">RNAN_1393</name>
</gene>
<feature type="binding site" evidence="2">
    <location>
        <position position="256"/>
    </location>
    <ligand>
        <name>substrate</name>
    </ligand>
</feature>
<feature type="binding site" evidence="2">
    <location>
        <position position="156"/>
    </location>
    <ligand>
        <name>substrate</name>
    </ligand>
</feature>
<dbReference type="RefSeq" id="WP_008220085.1">
    <property type="nucleotide sequence ID" value="NZ_BAFK01000006.1"/>
</dbReference>
<dbReference type="Gene3D" id="3.40.50.11190">
    <property type="match status" value="1"/>
</dbReference>
<dbReference type="PANTHER" id="PTHR21015">
    <property type="entry name" value="UDP-N-ACETYLGLUCOSAMINE--N-ACETYLMURAMYL-(PENTAPEPTIDE) PYROPHOSPHORYL-UNDECAPRENOL N-ACETYLGLUCOSAMINE TRANSFERASE 1"/>
    <property type="match status" value="1"/>
</dbReference>
<dbReference type="SUPFAM" id="SSF53756">
    <property type="entry name" value="UDP-Glycosyltransferase/glycogen phosphorylase"/>
    <property type="match status" value="1"/>
</dbReference>
<dbReference type="Gene3D" id="3.40.50.2000">
    <property type="entry name" value="Glycogen Phosphorylase B"/>
    <property type="match status" value="1"/>
</dbReference>
<name>I1DWJ3_9GAMM</name>
<dbReference type="OrthoDB" id="9788924at2"/>
<evidence type="ECO:0000313" key="3">
    <source>
        <dbReference type="EMBL" id="GAB58421.1"/>
    </source>
</evidence>
<evidence type="ECO:0000313" key="4">
    <source>
        <dbReference type="Proteomes" id="UP000004374"/>
    </source>
</evidence>
<protein>
    <submittedName>
        <fullName evidence="3">FlaR protein (FlaR)</fullName>
    </submittedName>
</protein>
<dbReference type="NCBIfam" id="TIGR03590">
    <property type="entry name" value="PseG"/>
    <property type="match status" value="1"/>
</dbReference>
<proteinExistence type="predicted"/>
<dbReference type="PANTHER" id="PTHR21015:SF22">
    <property type="entry name" value="GLYCOSYLTRANSFERASE"/>
    <property type="match status" value="1"/>
</dbReference>
<organism evidence="3 4">
    <name type="scientific">Rheinheimera nanhaiensis E407-8</name>
    <dbReference type="NCBI Taxonomy" id="562729"/>
    <lineage>
        <taxon>Bacteria</taxon>
        <taxon>Pseudomonadati</taxon>
        <taxon>Pseudomonadota</taxon>
        <taxon>Gammaproteobacteria</taxon>
        <taxon>Chromatiales</taxon>
        <taxon>Chromatiaceae</taxon>
        <taxon>Rheinheimera</taxon>
    </lineage>
</organism>
<accession>I1DWJ3</accession>
<feature type="active site" description="Proton acceptor" evidence="1">
    <location>
        <position position="17"/>
    </location>
</feature>